<organism evidence="4 6">
    <name type="scientific">Methanoculleus marisnigri</name>
    <dbReference type="NCBI Taxonomy" id="2198"/>
    <lineage>
        <taxon>Archaea</taxon>
        <taxon>Methanobacteriati</taxon>
        <taxon>Methanobacteriota</taxon>
        <taxon>Stenosarchaea group</taxon>
        <taxon>Methanomicrobia</taxon>
        <taxon>Methanomicrobiales</taxon>
        <taxon>Methanomicrobiaceae</taxon>
        <taxon>Methanoculleus</taxon>
    </lineage>
</organism>
<dbReference type="EMBL" id="LGGD01000129">
    <property type="protein sequence ID" value="KUK61454.1"/>
    <property type="molecule type" value="Genomic_DNA"/>
</dbReference>
<sequence length="213" mass="23871">MATREEGAGAWYHRGQALCNTRNYDEAAVCYDKALELSPDDPVLWRRKGFALLKAGRYDEAVACFDRALAIDPEDATAWQRKGYALAHLGRSEDAIACCEKALTLDPDHILAWQSRGWVLGSMCRYDEAAACYEAVLAIDPDRGSAAWHRERMREKRDLAALAAEIREAERFVDVPACIREVIAERDYENAGLARSVLRELIGRAETVAVQRP</sequence>
<evidence type="ECO:0000256" key="1">
    <source>
        <dbReference type="ARBA" id="ARBA00022737"/>
    </source>
</evidence>
<dbReference type="Gene3D" id="1.25.40.10">
    <property type="entry name" value="Tetratricopeptide repeat domain"/>
    <property type="match status" value="2"/>
</dbReference>
<evidence type="ECO:0000313" key="7">
    <source>
        <dbReference type="Proteomes" id="UP000054598"/>
    </source>
</evidence>
<dbReference type="Pfam" id="PF07719">
    <property type="entry name" value="TPR_2"/>
    <property type="match status" value="1"/>
</dbReference>
<dbReference type="PROSITE" id="PS50005">
    <property type="entry name" value="TPR"/>
    <property type="match status" value="4"/>
</dbReference>
<dbReference type="InterPro" id="IPR051685">
    <property type="entry name" value="Ycf3/AcsC/BcsC/TPR_MFPF"/>
</dbReference>
<dbReference type="PROSITE" id="PS50293">
    <property type="entry name" value="TPR_REGION"/>
    <property type="match status" value="2"/>
</dbReference>
<dbReference type="AlphaFoldDB" id="A0A101GN38"/>
<keyword evidence="2 3" id="KW-0802">TPR repeat</keyword>
<reference evidence="4" key="1">
    <citation type="journal article" date="2015" name="MBio">
        <title>Genome-resolved metagenomic analysis reveals roles for candidate phyla and other microbial community members in biogeochemical transformations in oil reservoirs.</title>
        <authorList>
            <person name="Hu P."/>
            <person name="Tom L."/>
            <person name="Singh A."/>
            <person name="Thomas B.C."/>
            <person name="Baker B.J."/>
            <person name="Piceno Y.M."/>
            <person name="Andersen G.L."/>
            <person name="Banfield J.F."/>
        </authorList>
    </citation>
    <scope>NUCLEOTIDE SEQUENCE [LARGE SCALE GENOMIC DNA]</scope>
    <source>
        <strain evidence="4">62_101</strain>
        <strain evidence="5">63_41</strain>
    </source>
</reference>
<dbReference type="Pfam" id="PF13432">
    <property type="entry name" value="TPR_16"/>
    <property type="match status" value="1"/>
</dbReference>
<comment type="caution">
    <text evidence="4">The sequence shown here is derived from an EMBL/GenBank/DDBJ whole genome shotgun (WGS) entry which is preliminary data.</text>
</comment>
<protein>
    <submittedName>
        <fullName evidence="4">TPR repeat-containing protein</fullName>
    </submittedName>
</protein>
<dbReference type="Proteomes" id="UP000054323">
    <property type="component" value="Unassembled WGS sequence"/>
</dbReference>
<dbReference type="EMBL" id="LGHE01000262">
    <property type="protein sequence ID" value="KUK99404.1"/>
    <property type="molecule type" value="Genomic_DNA"/>
</dbReference>
<feature type="repeat" description="TPR" evidence="3">
    <location>
        <begin position="110"/>
        <end position="143"/>
    </location>
</feature>
<gene>
    <name evidence="4" type="ORF">XD82_1097</name>
    <name evidence="5" type="ORF">XE10_1829</name>
</gene>
<dbReference type="SUPFAM" id="SSF48452">
    <property type="entry name" value="TPR-like"/>
    <property type="match status" value="1"/>
</dbReference>
<evidence type="ECO:0000313" key="6">
    <source>
        <dbReference type="Proteomes" id="UP000054323"/>
    </source>
</evidence>
<dbReference type="InterPro" id="IPR019734">
    <property type="entry name" value="TPR_rpt"/>
</dbReference>
<feature type="repeat" description="TPR" evidence="3">
    <location>
        <begin position="8"/>
        <end position="41"/>
    </location>
</feature>
<feature type="repeat" description="TPR" evidence="3">
    <location>
        <begin position="76"/>
        <end position="109"/>
    </location>
</feature>
<dbReference type="InterPro" id="IPR011990">
    <property type="entry name" value="TPR-like_helical_dom_sf"/>
</dbReference>
<evidence type="ECO:0000256" key="2">
    <source>
        <dbReference type="ARBA" id="ARBA00022803"/>
    </source>
</evidence>
<feature type="repeat" description="TPR" evidence="3">
    <location>
        <begin position="42"/>
        <end position="75"/>
    </location>
</feature>
<evidence type="ECO:0000256" key="3">
    <source>
        <dbReference type="PROSITE-ProRule" id="PRU00339"/>
    </source>
</evidence>
<dbReference type="PATRIC" id="fig|2198.3.peg.1859"/>
<dbReference type="SMART" id="SM00028">
    <property type="entry name" value="TPR"/>
    <property type="match status" value="4"/>
</dbReference>
<name>A0A101GN38_9EURY</name>
<reference evidence="6 7" key="2">
    <citation type="journal article" date="2015" name="MBio">
        <title>Genome-Resolved Metagenomic Analysis Reveals Roles for Candidate Phyla and Other Microbial Community Members in Biogeochemical Transformations in Oil Reservoirs.</title>
        <authorList>
            <person name="Hu P."/>
            <person name="Tom L."/>
            <person name="Singh A."/>
            <person name="Thomas B.C."/>
            <person name="Baker B.J."/>
            <person name="Piceno Y.M."/>
            <person name="Andersen G.L."/>
            <person name="Banfield J.F."/>
        </authorList>
    </citation>
    <scope>NUCLEOTIDE SEQUENCE [LARGE SCALE GENOMIC DNA]</scope>
</reference>
<dbReference type="Pfam" id="PF00515">
    <property type="entry name" value="TPR_1"/>
    <property type="match status" value="1"/>
</dbReference>
<dbReference type="PANTHER" id="PTHR44943">
    <property type="entry name" value="CELLULOSE SYNTHASE OPERON PROTEIN C"/>
    <property type="match status" value="1"/>
</dbReference>
<dbReference type="PANTHER" id="PTHR44943:SF8">
    <property type="entry name" value="TPR REPEAT-CONTAINING PROTEIN MJ0263"/>
    <property type="match status" value="1"/>
</dbReference>
<keyword evidence="1" id="KW-0677">Repeat</keyword>
<accession>A0A101GN38</accession>
<dbReference type="Proteomes" id="UP000054598">
    <property type="component" value="Unassembled WGS sequence"/>
</dbReference>
<evidence type="ECO:0000313" key="4">
    <source>
        <dbReference type="EMBL" id="KUK61454.1"/>
    </source>
</evidence>
<evidence type="ECO:0000313" key="5">
    <source>
        <dbReference type="EMBL" id="KUK99404.1"/>
    </source>
</evidence>
<dbReference type="InterPro" id="IPR013105">
    <property type="entry name" value="TPR_2"/>
</dbReference>
<proteinExistence type="predicted"/>